<evidence type="ECO:0000313" key="3">
    <source>
        <dbReference type="Proteomes" id="UP001500840"/>
    </source>
</evidence>
<evidence type="ECO:0000313" key="2">
    <source>
        <dbReference type="EMBL" id="GAA4461967.1"/>
    </source>
</evidence>
<accession>A0ABP8N676</accession>
<evidence type="ECO:0008006" key="4">
    <source>
        <dbReference type="Google" id="ProtNLM"/>
    </source>
</evidence>
<protein>
    <recommendedName>
        <fullName evidence="4">DUF2141 domain-containing protein</fullName>
    </recommendedName>
</protein>
<keyword evidence="1" id="KW-0812">Transmembrane</keyword>
<gene>
    <name evidence="2" type="ORF">GCM10023156_45230</name>
</gene>
<reference evidence="3" key="1">
    <citation type="journal article" date="2019" name="Int. J. Syst. Evol. Microbiol.">
        <title>The Global Catalogue of Microorganisms (GCM) 10K type strain sequencing project: providing services to taxonomists for standard genome sequencing and annotation.</title>
        <authorList>
            <consortium name="The Broad Institute Genomics Platform"/>
            <consortium name="The Broad Institute Genome Sequencing Center for Infectious Disease"/>
            <person name="Wu L."/>
            <person name="Ma J."/>
        </authorList>
    </citation>
    <scope>NUCLEOTIDE SEQUENCE [LARGE SCALE GENOMIC DNA]</scope>
    <source>
        <strain evidence="3">JCM 17759</strain>
    </source>
</reference>
<sequence length="200" mass="21806">MQNQDDANFTDTLTDREPASVWAQNHGNVLMMFLGGLIVLGSAILLYRQSRFVAPRFPQSSLIGEAKSTDESSGLENHSQITDFLSVTVVGSDQDNGDVMVAVYDSADAFANQTSPRWLDKATLREGTAVLQLPLINLGPEFAIVAFADQNANGGFDPQLNERIGFSGTLDRSQMEAEDAFEKARITPPFESFSVTINLL</sequence>
<keyword evidence="3" id="KW-1185">Reference proteome</keyword>
<keyword evidence="1" id="KW-1133">Transmembrane helix</keyword>
<name>A0ABP8N676_9BACT</name>
<evidence type="ECO:0000256" key="1">
    <source>
        <dbReference type="SAM" id="Phobius"/>
    </source>
</evidence>
<feature type="transmembrane region" description="Helical" evidence="1">
    <location>
        <begin position="29"/>
        <end position="47"/>
    </location>
</feature>
<organism evidence="2 3">
    <name type="scientific">Novipirellula rosea</name>
    <dbReference type="NCBI Taxonomy" id="1031540"/>
    <lineage>
        <taxon>Bacteria</taxon>
        <taxon>Pseudomonadati</taxon>
        <taxon>Planctomycetota</taxon>
        <taxon>Planctomycetia</taxon>
        <taxon>Pirellulales</taxon>
        <taxon>Pirellulaceae</taxon>
        <taxon>Novipirellula</taxon>
    </lineage>
</organism>
<dbReference type="RefSeq" id="WP_339946628.1">
    <property type="nucleotide sequence ID" value="NZ_BAABGA010000058.1"/>
</dbReference>
<dbReference type="InterPro" id="IPR018673">
    <property type="entry name" value="DUF2141"/>
</dbReference>
<proteinExistence type="predicted"/>
<dbReference type="Proteomes" id="UP001500840">
    <property type="component" value="Unassembled WGS sequence"/>
</dbReference>
<dbReference type="EMBL" id="BAABGA010000058">
    <property type="protein sequence ID" value="GAA4461967.1"/>
    <property type="molecule type" value="Genomic_DNA"/>
</dbReference>
<comment type="caution">
    <text evidence="2">The sequence shown here is derived from an EMBL/GenBank/DDBJ whole genome shotgun (WGS) entry which is preliminary data.</text>
</comment>
<dbReference type="Pfam" id="PF09912">
    <property type="entry name" value="DUF2141"/>
    <property type="match status" value="1"/>
</dbReference>
<keyword evidence="1" id="KW-0472">Membrane</keyword>